<proteinExistence type="predicted"/>
<gene>
    <name evidence="2" type="ORF">QYE76_058443</name>
</gene>
<dbReference type="InterPro" id="IPR017451">
    <property type="entry name" value="F-box-assoc_interact_dom"/>
</dbReference>
<dbReference type="SUPFAM" id="SSF81383">
    <property type="entry name" value="F-box domain"/>
    <property type="match status" value="1"/>
</dbReference>
<dbReference type="PANTHER" id="PTHR35546:SF105">
    <property type="entry name" value="OS05G0139200 PROTEIN"/>
    <property type="match status" value="1"/>
</dbReference>
<dbReference type="InterPro" id="IPR055290">
    <property type="entry name" value="At3g26010-like"/>
</dbReference>
<dbReference type="InterPro" id="IPR001810">
    <property type="entry name" value="F-box_dom"/>
</dbReference>
<dbReference type="InterPro" id="IPR056592">
    <property type="entry name" value="Beta-prop_At3g26010-like"/>
</dbReference>
<dbReference type="Pfam" id="PF24750">
    <property type="entry name" value="b-prop_At3g26010-like"/>
    <property type="match status" value="1"/>
</dbReference>
<sequence length="391" mass="44544">MFLASMMMVEGSMQIASMSGDPTAKLTDDMLTEIISRVPYKSTCCCKCVSTRWRDLISHPYHRKEMPQSLIGFFHESSDESSDRERSRKSARCFTNVSGKGDPLVDPSLSFLAKLGLVSIVDCCNGLLLCFFCKQRDPVEWDYVVCNPATEKWVVVPGTKWTSNVVARLAFDPAVSSHFYVCEFVEDSSGCITVVVIYSSKTGHWSYKDDAWSVYEIEIPPLSKSVLFRGVLYLCAFDHRLVALVVEENNWKAMHLPMTECYSGFGEPSYDIYLSQGQLYFAHKGASQLSIWFLEDPSSENWTFKHIVSHLQMLETQYLAYSAGYVVLSIHPKHNLIFLVCRYEETLMSYDMDSREVHILCQLGRDGKIHRSKTNYLPYVPLYSELLADGH</sequence>
<evidence type="ECO:0000313" key="2">
    <source>
        <dbReference type="EMBL" id="KAK1670284.1"/>
    </source>
</evidence>
<organism evidence="2 3">
    <name type="scientific">Lolium multiflorum</name>
    <name type="common">Italian ryegrass</name>
    <name type="synonym">Lolium perenne subsp. multiflorum</name>
    <dbReference type="NCBI Taxonomy" id="4521"/>
    <lineage>
        <taxon>Eukaryota</taxon>
        <taxon>Viridiplantae</taxon>
        <taxon>Streptophyta</taxon>
        <taxon>Embryophyta</taxon>
        <taxon>Tracheophyta</taxon>
        <taxon>Spermatophyta</taxon>
        <taxon>Magnoliopsida</taxon>
        <taxon>Liliopsida</taxon>
        <taxon>Poales</taxon>
        <taxon>Poaceae</taxon>
        <taxon>BOP clade</taxon>
        <taxon>Pooideae</taxon>
        <taxon>Poodae</taxon>
        <taxon>Poeae</taxon>
        <taxon>Poeae Chloroplast Group 2 (Poeae type)</taxon>
        <taxon>Loliodinae</taxon>
        <taxon>Loliinae</taxon>
        <taxon>Lolium</taxon>
    </lineage>
</organism>
<dbReference type="AlphaFoldDB" id="A0AAD8WPP4"/>
<dbReference type="InterPro" id="IPR036047">
    <property type="entry name" value="F-box-like_dom_sf"/>
</dbReference>
<evidence type="ECO:0000259" key="1">
    <source>
        <dbReference type="SMART" id="SM00256"/>
    </source>
</evidence>
<dbReference type="Gene3D" id="1.20.1280.50">
    <property type="match status" value="1"/>
</dbReference>
<name>A0AAD8WPP4_LOLMU</name>
<dbReference type="Proteomes" id="UP001231189">
    <property type="component" value="Unassembled WGS sequence"/>
</dbReference>
<reference evidence="2" key="1">
    <citation type="submission" date="2023-07" db="EMBL/GenBank/DDBJ databases">
        <title>A chromosome-level genome assembly of Lolium multiflorum.</title>
        <authorList>
            <person name="Chen Y."/>
            <person name="Copetti D."/>
            <person name="Kolliker R."/>
            <person name="Studer B."/>
        </authorList>
    </citation>
    <scope>NUCLEOTIDE SEQUENCE</scope>
    <source>
        <strain evidence="2">02402/16</strain>
        <tissue evidence="2">Leaf</tissue>
    </source>
</reference>
<dbReference type="PANTHER" id="PTHR35546">
    <property type="entry name" value="F-BOX PROTEIN INTERACTION DOMAIN PROTEIN-RELATED"/>
    <property type="match status" value="1"/>
</dbReference>
<dbReference type="SMART" id="SM00256">
    <property type="entry name" value="FBOX"/>
    <property type="match status" value="1"/>
</dbReference>
<dbReference type="EMBL" id="JAUUTY010000003">
    <property type="protein sequence ID" value="KAK1670284.1"/>
    <property type="molecule type" value="Genomic_DNA"/>
</dbReference>
<comment type="caution">
    <text evidence="2">The sequence shown here is derived from an EMBL/GenBank/DDBJ whole genome shotgun (WGS) entry which is preliminary data.</text>
</comment>
<evidence type="ECO:0000313" key="3">
    <source>
        <dbReference type="Proteomes" id="UP001231189"/>
    </source>
</evidence>
<protein>
    <recommendedName>
        <fullName evidence="1">F-box domain-containing protein</fullName>
    </recommendedName>
</protein>
<dbReference type="NCBIfam" id="TIGR01640">
    <property type="entry name" value="F_box_assoc_1"/>
    <property type="match status" value="1"/>
</dbReference>
<feature type="domain" description="F-box" evidence="1">
    <location>
        <begin position="26"/>
        <end position="66"/>
    </location>
</feature>
<keyword evidence="3" id="KW-1185">Reference proteome</keyword>
<accession>A0AAD8WPP4</accession>
<dbReference type="Pfam" id="PF00646">
    <property type="entry name" value="F-box"/>
    <property type="match status" value="1"/>
</dbReference>